<evidence type="ECO:0000313" key="6">
    <source>
        <dbReference type="Proteomes" id="UP000481327"/>
    </source>
</evidence>
<dbReference type="SMART" id="SM01359">
    <property type="entry name" value="A2M_N_2"/>
    <property type="match status" value="1"/>
</dbReference>
<dbReference type="InterPro" id="IPR011625">
    <property type="entry name" value="A2M_N_BRD"/>
</dbReference>
<proteinExistence type="inferred from homology"/>
<keyword evidence="2" id="KW-0732">Signal</keyword>
<dbReference type="Pfam" id="PF07703">
    <property type="entry name" value="A2M_BRD"/>
    <property type="match status" value="1"/>
</dbReference>
<dbReference type="PANTHER" id="PTHR40094:SF1">
    <property type="entry name" value="UBIQUITIN DOMAIN-CONTAINING PROTEIN"/>
    <property type="match status" value="1"/>
</dbReference>
<dbReference type="InterPro" id="IPR021868">
    <property type="entry name" value="Alpha_2_Macroglob_MG3"/>
</dbReference>
<evidence type="ECO:0000259" key="3">
    <source>
        <dbReference type="SMART" id="SM01359"/>
    </source>
</evidence>
<evidence type="ECO:0000313" key="5">
    <source>
        <dbReference type="EMBL" id="MQT17417.1"/>
    </source>
</evidence>
<dbReference type="Proteomes" id="UP000481327">
    <property type="component" value="Unassembled WGS sequence"/>
</dbReference>
<evidence type="ECO:0000256" key="2">
    <source>
        <dbReference type="SAM" id="SignalP"/>
    </source>
</evidence>
<name>A0A7C9GPA8_9SPHN</name>
<dbReference type="Pfam" id="PF00207">
    <property type="entry name" value="A2M"/>
    <property type="match status" value="1"/>
</dbReference>
<dbReference type="SMART" id="SM01360">
    <property type="entry name" value="A2M"/>
    <property type="match status" value="1"/>
</dbReference>
<dbReference type="Pfam" id="PF01835">
    <property type="entry name" value="MG2"/>
    <property type="match status" value="1"/>
</dbReference>
<feature type="domain" description="Alpha-2-macroglobulin" evidence="4">
    <location>
        <begin position="1255"/>
        <end position="1345"/>
    </location>
</feature>
<comment type="similarity">
    <text evidence="1">Belongs to the protease inhibitor I39 (alpha-2-macroglobulin) family. Bacterial alpha-2-macroglobulin subfamily.</text>
</comment>
<feature type="signal peptide" evidence="2">
    <location>
        <begin position="1"/>
        <end position="24"/>
    </location>
</feature>
<dbReference type="RefSeq" id="WP_152577885.1">
    <property type="nucleotide sequence ID" value="NZ_JAATJI010000002.1"/>
</dbReference>
<dbReference type="InterPro" id="IPR001599">
    <property type="entry name" value="Macroglobln_a2"/>
</dbReference>
<evidence type="ECO:0000259" key="4">
    <source>
        <dbReference type="SMART" id="SM01360"/>
    </source>
</evidence>
<dbReference type="EMBL" id="WIOL01000003">
    <property type="protein sequence ID" value="MQT17417.1"/>
    <property type="molecule type" value="Genomic_DNA"/>
</dbReference>
<dbReference type="InterPro" id="IPR002890">
    <property type="entry name" value="MG2"/>
</dbReference>
<dbReference type="PANTHER" id="PTHR40094">
    <property type="entry name" value="ALPHA-2-MACROGLOBULIN HOMOLOG"/>
    <property type="match status" value="1"/>
</dbReference>
<sequence>MRQPRPGWLVAAALAMAGAALGVAAVSAPLPRVDRITPAGNVEGPEQATLHFSTPMVALGDPRAPAPATGNCLAGATARWADSQSWVVDFPRALAGGQRCNFDLKPGLRDAAGALVGGDRQFGFSTGGPTIRAATPSPDGGLIAEDQVFLLALNAPPTSASVAAHAACLIDGVGEAVPLDILPDATRDTILNGAGQDWQVRQLLVAAGLRKAEYGDDPMPPRGTVVAAKCRRALPAGGRLTISWGKDVVTANGLAAGVARRLDFKVRAAFTAAFECSRVNAAAACSPLEPMRLAFRGEVPTATALAARLVGPDGRSLAPLAPTARTTTLDAVIFKGPFAEGSDYRIELPADLVDDAGRPLANAARFPLAIRTGDFPPLAKFAATFGILEAAEGGVLPVTLRGVENPLPARAIGGRDMTLTGDAAIAAWLQRLADSENRTFIQVPVAGSGNKRSVETTRSTPLIPAAARARAFAIPRDKDPRAFEVVGIPIATRGFHVIELASPVLGAALLGPGKTRYVATGALVTDMAVHFQWGRGRSLAWVTRLSNAAPVANAAIAITDSCTGKTLWQGRSDAQGRAPIGDVLPPPVSYGSCTYGTDHALLVSARTADDMSFTLSTWGNGIQAGDFNIPQGWGFDRLAVHAVFDRTLLRAGETINMKLIARQRVDAGFAPVPARAAVLTLRHLGSDATFTTPMAASGAATWTAPASAPLGDYAVELPGTATVAGREAPGEPITAGRFSIEDFRLPTIRARVSGPAGKQVAPATVPLDLALTYLSGGGVAHAPVKLRTSVAPRTVTVPGYDDWTFAAEVLTPGIVPIGGDADAAAAAPLRARVEPVTLAANGVARVVVGDLGAITTPSQLIAEMDYDDANGEVATTGTRVALEPAGLRVGIRTDGWMAKANDLRLKLVVLDLDGKPVAGRKVSVQLFSRETYSYRKRLIGGFYSYDNSRETKALDARCSGSSDALGLVACTLDAGVSGEVVAAAETRDDAGHIARATTSVWLAGSDDWWFGGDNGDRMDVVPEARSIAAGGTARLQVRMPFREATALVSVLRDGVIDSFVTTLSGSNPVVEVKMQPGYAPNVHVSVLAVRGRVAGWRLWLADLARRWNLPWLSREAASPTSLVDLAKPSYRLGIATLQVGWDAHRLAVTVASDKPAYNVRSAATATVTVTPPAGRTLPKDSAITFAAIDEALLQLRPNDSWDVLTAMMAPRPLAVVMATAQTQVVGKRHYGRKAVAAGGGGGDMAGLSRRDFNPVLLWQAVVPIDAQGRATVPFRLNGSLSGFRLVAIATGGADLFGTGSTTIRTTQDLQILPGIPPLVRDGDDYVATALARNATAAPMRVRLTGTAGAITLPPQDRDIPAGGAANVAWRIVAPVKGPVVWAIDARSASAHDAVRVTQTVLPAVPDQVLQASLMQPGGAAVPVAAPAGALPGRGGIDIAVSRSLGGDLPGVRRYMAAYPYDCIEQRLSRAVATGDRAGWESAAQALAGYLDSDGLARFFPGEWLRGDVGLSAYILDLSAASGWPLPAAPRNRLIAGLTTSVGGQTGGTLDIPTRMAALAALATAGALPPALVDTITVAPDNWPTATIIDFLTITDRVATPAARTAGARAEAVLRSRLDRQGTTLRLRQDDRAGLLTSADATAARLVGFAVPRPGWRADVPLLARALMLRQRQGHWDTTIANARGTLAMRDFTRRFEAAPVTGTTSVRIGTASRDFVWTAPPPPQTLPWPAAQTPLTVTHQGSGEPWVIVTARAAVPLTTAFTSGFSASRSIAAVSQATPGRWTRGDVVRVTVTVTPRAPVEWVVINDPVPAGATILGGSMGGRSQMLGEDASTGTSPSFVERRGDAVHAHYAALGRAPVSYSYTVRLGSTGRFRMPPTRVEALYSPEMLALLPNAPLTVAPR</sequence>
<evidence type="ECO:0000256" key="1">
    <source>
        <dbReference type="ARBA" id="ARBA00010556"/>
    </source>
</evidence>
<dbReference type="GO" id="GO:0004866">
    <property type="term" value="F:endopeptidase inhibitor activity"/>
    <property type="evidence" value="ECO:0007669"/>
    <property type="project" value="InterPro"/>
</dbReference>
<dbReference type="InterPro" id="IPR041246">
    <property type="entry name" value="Bact_MG10"/>
</dbReference>
<protein>
    <submittedName>
        <fullName evidence="5">Alpha-2-macroglobulin</fullName>
    </submittedName>
</protein>
<comment type="caution">
    <text evidence="5">The sequence shown here is derived from an EMBL/GenBank/DDBJ whole genome shotgun (WGS) entry which is preliminary data.</text>
</comment>
<accession>A0A7C9GPA8</accession>
<keyword evidence="6" id="KW-1185">Reference proteome</keyword>
<organism evidence="5 6">
    <name type="scientific">Sandarakinorhabdus fusca</name>
    <dbReference type="NCBI Taxonomy" id="1439888"/>
    <lineage>
        <taxon>Bacteria</taxon>
        <taxon>Pseudomonadati</taxon>
        <taxon>Pseudomonadota</taxon>
        <taxon>Alphaproteobacteria</taxon>
        <taxon>Sphingomonadales</taxon>
        <taxon>Sphingosinicellaceae</taxon>
        <taxon>Sandarakinorhabdus</taxon>
    </lineage>
</organism>
<feature type="domain" description="Alpha-2-macroglobulin bait region" evidence="3">
    <location>
        <begin position="1018"/>
        <end position="1195"/>
    </location>
</feature>
<dbReference type="OrthoDB" id="9767116at2"/>
<dbReference type="Pfam" id="PF11974">
    <property type="entry name" value="bMG3"/>
    <property type="match status" value="1"/>
</dbReference>
<dbReference type="Pfam" id="PF17973">
    <property type="entry name" value="bMG10"/>
    <property type="match status" value="1"/>
</dbReference>
<dbReference type="InterPro" id="IPR051802">
    <property type="entry name" value="YfhM-like"/>
</dbReference>
<gene>
    <name evidence="5" type="ORF">F3168_09095</name>
</gene>
<reference evidence="5 6" key="1">
    <citation type="submission" date="2019-09" db="EMBL/GenBank/DDBJ databases">
        <title>Polymorphobacter sp. isolated from a lake in China.</title>
        <authorList>
            <person name="Liu Z."/>
        </authorList>
    </citation>
    <scope>NUCLEOTIDE SEQUENCE [LARGE SCALE GENOMIC DNA]</scope>
    <source>
        <strain evidence="5 6">D40P</strain>
    </source>
</reference>
<feature type="chain" id="PRO_5028886164" evidence="2">
    <location>
        <begin position="25"/>
        <end position="1902"/>
    </location>
</feature>